<evidence type="ECO:0000313" key="3">
    <source>
        <dbReference type="Proteomes" id="UP000466442"/>
    </source>
</evidence>
<keyword evidence="3" id="KW-1185">Reference proteome</keyword>
<accession>A0A8S9WQG2</accession>
<dbReference type="AlphaFoldDB" id="A0A8S9WQG2"/>
<sequence>MEDGIVLKEEPLSGEETEDRVIGEVVLIKQEVECDDEHDEEEVGNSRRDEVGGYPMIKQEGDSTADPLGVESDVHQGSPEVQKSETEPSNLLDGPGIPDILLKE</sequence>
<reference evidence="2" key="1">
    <citation type="journal article" date="2021" name="Mol. Ecol. Resour.">
        <title>Apolygus lucorum genome provides insights into omnivorousness and mesophyll feeding.</title>
        <authorList>
            <person name="Liu Y."/>
            <person name="Liu H."/>
            <person name="Wang H."/>
            <person name="Huang T."/>
            <person name="Liu B."/>
            <person name="Yang B."/>
            <person name="Yin L."/>
            <person name="Li B."/>
            <person name="Zhang Y."/>
            <person name="Zhang S."/>
            <person name="Jiang F."/>
            <person name="Zhang X."/>
            <person name="Ren Y."/>
            <person name="Wang B."/>
            <person name="Wang S."/>
            <person name="Lu Y."/>
            <person name="Wu K."/>
            <person name="Fan W."/>
            <person name="Wang G."/>
        </authorList>
    </citation>
    <scope>NUCLEOTIDE SEQUENCE</scope>
    <source>
        <strain evidence="2">12Hb</strain>
    </source>
</reference>
<feature type="compositionally biased region" description="Acidic residues" evidence="1">
    <location>
        <begin position="34"/>
        <end position="43"/>
    </location>
</feature>
<feature type="region of interest" description="Disordered" evidence="1">
    <location>
        <begin position="34"/>
        <end position="104"/>
    </location>
</feature>
<dbReference type="Proteomes" id="UP000466442">
    <property type="component" value="Unassembled WGS sequence"/>
</dbReference>
<organism evidence="2 3">
    <name type="scientific">Apolygus lucorum</name>
    <name type="common">Small green plant bug</name>
    <name type="synonym">Lygocoris lucorum</name>
    <dbReference type="NCBI Taxonomy" id="248454"/>
    <lineage>
        <taxon>Eukaryota</taxon>
        <taxon>Metazoa</taxon>
        <taxon>Ecdysozoa</taxon>
        <taxon>Arthropoda</taxon>
        <taxon>Hexapoda</taxon>
        <taxon>Insecta</taxon>
        <taxon>Pterygota</taxon>
        <taxon>Neoptera</taxon>
        <taxon>Paraneoptera</taxon>
        <taxon>Hemiptera</taxon>
        <taxon>Heteroptera</taxon>
        <taxon>Panheteroptera</taxon>
        <taxon>Cimicomorpha</taxon>
        <taxon>Miridae</taxon>
        <taxon>Mirini</taxon>
        <taxon>Apolygus</taxon>
    </lineage>
</organism>
<evidence type="ECO:0000313" key="2">
    <source>
        <dbReference type="EMBL" id="KAF6197655.1"/>
    </source>
</evidence>
<comment type="caution">
    <text evidence="2">The sequence shown here is derived from an EMBL/GenBank/DDBJ whole genome shotgun (WGS) entry which is preliminary data.</text>
</comment>
<name>A0A8S9WQG2_APOLU</name>
<gene>
    <name evidence="2" type="ORF">GE061_008621</name>
</gene>
<dbReference type="EMBL" id="WIXP02000017">
    <property type="protein sequence ID" value="KAF6197655.1"/>
    <property type="molecule type" value="Genomic_DNA"/>
</dbReference>
<protein>
    <submittedName>
        <fullName evidence="2">Uncharacterized protein</fullName>
    </submittedName>
</protein>
<proteinExistence type="predicted"/>
<evidence type="ECO:0000256" key="1">
    <source>
        <dbReference type="SAM" id="MobiDB-lite"/>
    </source>
</evidence>